<evidence type="ECO:0000313" key="2">
    <source>
        <dbReference type="Proteomes" id="UP001556367"/>
    </source>
</evidence>
<sequence>MLSPTGSTSTARRVLVAGTPNATGSAVGLWSSVRPTCGIVMNNQMVRTIRDRFAHNIPPIGSFVVGMLFGNNCSAPFMVDVPIVSDHGHAIHVDDLSCDVWVLGKPGRISNSALRALEVRCIINVPLPAHFVVVSVLQASSEEPFNKTINSACGVPYQGNVLVLKRSPCGDIIDMQDEDRNLIVFLVSKHILDNI</sequence>
<proteinExistence type="predicted"/>
<dbReference type="Proteomes" id="UP001556367">
    <property type="component" value="Unassembled WGS sequence"/>
</dbReference>
<accession>A0ABR3JTB2</accession>
<comment type="caution">
    <text evidence="1">The sequence shown here is derived from an EMBL/GenBank/DDBJ whole genome shotgun (WGS) entry which is preliminary data.</text>
</comment>
<protein>
    <submittedName>
        <fullName evidence="1">Uncharacterized protein</fullName>
    </submittedName>
</protein>
<gene>
    <name evidence="1" type="ORF">HGRIS_000549</name>
</gene>
<reference evidence="2" key="1">
    <citation type="submission" date="2024-06" db="EMBL/GenBank/DDBJ databases">
        <title>Multi-omics analyses provide insights into the biosynthesis of the anticancer antibiotic pleurotin in Hohenbuehelia grisea.</title>
        <authorList>
            <person name="Weaver J.A."/>
            <person name="Alberti F."/>
        </authorList>
    </citation>
    <scope>NUCLEOTIDE SEQUENCE [LARGE SCALE GENOMIC DNA]</scope>
    <source>
        <strain evidence="2">T-177</strain>
    </source>
</reference>
<name>A0ABR3JTB2_9AGAR</name>
<keyword evidence="2" id="KW-1185">Reference proteome</keyword>
<dbReference type="EMBL" id="JASNQZ010000004">
    <property type="protein sequence ID" value="KAL0958408.1"/>
    <property type="molecule type" value="Genomic_DNA"/>
</dbReference>
<evidence type="ECO:0000313" key="1">
    <source>
        <dbReference type="EMBL" id="KAL0958408.1"/>
    </source>
</evidence>
<organism evidence="1 2">
    <name type="scientific">Hohenbuehelia grisea</name>
    <dbReference type="NCBI Taxonomy" id="104357"/>
    <lineage>
        <taxon>Eukaryota</taxon>
        <taxon>Fungi</taxon>
        <taxon>Dikarya</taxon>
        <taxon>Basidiomycota</taxon>
        <taxon>Agaricomycotina</taxon>
        <taxon>Agaricomycetes</taxon>
        <taxon>Agaricomycetidae</taxon>
        <taxon>Agaricales</taxon>
        <taxon>Pleurotineae</taxon>
        <taxon>Pleurotaceae</taxon>
        <taxon>Hohenbuehelia</taxon>
    </lineage>
</organism>